<feature type="transmembrane region" description="Helical" evidence="7">
    <location>
        <begin position="244"/>
        <end position="266"/>
    </location>
</feature>
<keyword evidence="3" id="KW-1003">Cell membrane</keyword>
<evidence type="ECO:0000256" key="4">
    <source>
        <dbReference type="ARBA" id="ARBA00022692"/>
    </source>
</evidence>
<dbReference type="GO" id="GO:0006465">
    <property type="term" value="P:signal peptide processing"/>
    <property type="evidence" value="ECO:0007669"/>
    <property type="project" value="TreeGrafter"/>
</dbReference>
<evidence type="ECO:0000313" key="11">
    <source>
        <dbReference type="Proteomes" id="UP000034172"/>
    </source>
</evidence>
<keyword evidence="4 7" id="KW-0812">Transmembrane</keyword>
<dbReference type="GO" id="GO:0005886">
    <property type="term" value="C:plasma membrane"/>
    <property type="evidence" value="ECO:0007669"/>
    <property type="project" value="UniProtKB-SubCell"/>
</dbReference>
<feature type="domain" description="Prepilin type IV endopeptidase peptidase" evidence="8">
    <location>
        <begin position="114"/>
        <end position="228"/>
    </location>
</feature>
<evidence type="ECO:0000256" key="5">
    <source>
        <dbReference type="ARBA" id="ARBA00022989"/>
    </source>
</evidence>
<feature type="transmembrane region" description="Helical" evidence="7">
    <location>
        <begin position="215"/>
        <end position="232"/>
    </location>
</feature>
<evidence type="ECO:0000256" key="3">
    <source>
        <dbReference type="ARBA" id="ARBA00022475"/>
    </source>
</evidence>
<feature type="transmembrane region" description="Helical" evidence="7">
    <location>
        <begin position="162"/>
        <end position="182"/>
    </location>
</feature>
<organism evidence="10 11">
    <name type="scientific">Candidatus Collierbacteria bacterium GW2011_GWC2_44_18</name>
    <dbReference type="NCBI Taxonomy" id="1618392"/>
    <lineage>
        <taxon>Bacteria</taxon>
        <taxon>Candidatus Collieribacteriota</taxon>
    </lineage>
</organism>
<proteinExistence type="inferred from homology"/>
<dbReference type="InterPro" id="IPR010627">
    <property type="entry name" value="Prepilin_pept_A24_N"/>
</dbReference>
<dbReference type="GO" id="GO:0004190">
    <property type="term" value="F:aspartic-type endopeptidase activity"/>
    <property type="evidence" value="ECO:0007669"/>
    <property type="project" value="InterPro"/>
</dbReference>
<dbReference type="Proteomes" id="UP000034172">
    <property type="component" value="Unassembled WGS sequence"/>
</dbReference>
<evidence type="ECO:0000256" key="7">
    <source>
        <dbReference type="SAM" id="Phobius"/>
    </source>
</evidence>
<dbReference type="InterPro" id="IPR000045">
    <property type="entry name" value="Prepilin_IV_endopep_pep"/>
</dbReference>
<comment type="similarity">
    <text evidence="2">Belongs to the peptidase A24 family.</text>
</comment>
<feature type="domain" description="Prepilin peptidase A24 N-terminal" evidence="9">
    <location>
        <begin position="10"/>
        <end position="90"/>
    </location>
</feature>
<gene>
    <name evidence="10" type="ORF">UW41_C0017G0017</name>
</gene>
<evidence type="ECO:0000259" key="9">
    <source>
        <dbReference type="Pfam" id="PF06750"/>
    </source>
</evidence>
<reference evidence="10 11" key="1">
    <citation type="journal article" date="2015" name="Nature">
        <title>rRNA introns, odd ribosomes, and small enigmatic genomes across a large radiation of phyla.</title>
        <authorList>
            <person name="Brown C.T."/>
            <person name="Hug L.A."/>
            <person name="Thomas B.C."/>
            <person name="Sharon I."/>
            <person name="Castelle C.J."/>
            <person name="Singh A."/>
            <person name="Wilkins M.J."/>
            <person name="Williams K.H."/>
            <person name="Banfield J.F."/>
        </authorList>
    </citation>
    <scope>NUCLEOTIDE SEQUENCE [LARGE SCALE GENOMIC DNA]</scope>
</reference>
<feature type="transmembrane region" description="Helical" evidence="7">
    <location>
        <begin position="6"/>
        <end position="24"/>
    </location>
</feature>
<evidence type="ECO:0000313" key="10">
    <source>
        <dbReference type="EMBL" id="KKT48854.1"/>
    </source>
</evidence>
<comment type="caution">
    <text evidence="10">The sequence shown here is derived from an EMBL/GenBank/DDBJ whole genome shotgun (WGS) entry which is preliminary data.</text>
</comment>
<evidence type="ECO:0000259" key="8">
    <source>
        <dbReference type="Pfam" id="PF01478"/>
    </source>
</evidence>
<dbReference type="PANTHER" id="PTHR30487:SF0">
    <property type="entry name" value="PREPILIN LEADER PEPTIDASE_N-METHYLTRANSFERASE-RELATED"/>
    <property type="match status" value="1"/>
</dbReference>
<dbReference type="PATRIC" id="fig|1618392.3.peg.716"/>
<dbReference type="Pfam" id="PF01478">
    <property type="entry name" value="Peptidase_A24"/>
    <property type="match status" value="1"/>
</dbReference>
<dbReference type="Pfam" id="PF06750">
    <property type="entry name" value="A24_N_bact"/>
    <property type="match status" value="1"/>
</dbReference>
<dbReference type="PANTHER" id="PTHR30487">
    <property type="entry name" value="TYPE 4 PREPILIN-LIKE PROTEINS LEADER PEPTIDE-PROCESSING ENZYME"/>
    <property type="match status" value="1"/>
</dbReference>
<feature type="transmembrane region" description="Helical" evidence="7">
    <location>
        <begin position="136"/>
        <end position="156"/>
    </location>
</feature>
<feature type="transmembrane region" description="Helical" evidence="7">
    <location>
        <begin position="77"/>
        <end position="97"/>
    </location>
</feature>
<evidence type="ECO:0000256" key="1">
    <source>
        <dbReference type="ARBA" id="ARBA00004651"/>
    </source>
</evidence>
<sequence length="271" mass="30402">MILVIIFLFVMGLVWGSFLNVVIWRMSHGKSIAEGRSICPKCRHIIPWHMNIPLLSFVMLNGKCAFCHKKISIRYPLIELLTGVFFVWWFVVGFNFFKLVGSPWSFIQPVFWLVTGLVMFAILVVDLLYMVIPFGLNLTLFSLALAYRIGLTSFGIMNGTDLFRALASGVSVCLLFVMLQIVTKTIKKVDGFGLGDIYLAPSLGLLLGWPRILPGMFSSFVLGSVVGLILIGMKRKKMSQYLPFGPFLILGTAIGLFWGAPIWSWYMGLLV</sequence>
<dbReference type="EMBL" id="LCIE01000017">
    <property type="protein sequence ID" value="KKT48854.1"/>
    <property type="molecule type" value="Genomic_DNA"/>
</dbReference>
<name>A0A0G1KLM6_9BACT</name>
<accession>A0A0G1KLM6</accession>
<evidence type="ECO:0000256" key="6">
    <source>
        <dbReference type="ARBA" id="ARBA00023136"/>
    </source>
</evidence>
<dbReference type="STRING" id="1618392.UW41_C0017G0017"/>
<keyword evidence="5 7" id="KW-1133">Transmembrane helix</keyword>
<evidence type="ECO:0000256" key="2">
    <source>
        <dbReference type="ARBA" id="ARBA00005801"/>
    </source>
</evidence>
<feature type="transmembrane region" description="Helical" evidence="7">
    <location>
        <begin position="109"/>
        <end position="129"/>
    </location>
</feature>
<dbReference type="AlphaFoldDB" id="A0A0G1KLM6"/>
<keyword evidence="6 7" id="KW-0472">Membrane</keyword>
<protein>
    <submittedName>
        <fullName evidence="10">Type 4 prepilin-like protein leader peptide-processing enzyme</fullName>
    </submittedName>
</protein>
<comment type="subcellular location">
    <subcellularLocation>
        <location evidence="1">Cell membrane</location>
        <topology evidence="1">Multi-pass membrane protein</topology>
    </subcellularLocation>
</comment>
<dbReference type="InterPro" id="IPR050882">
    <property type="entry name" value="Prepilin_peptidase/N-MTase"/>
</dbReference>